<dbReference type="GO" id="GO:0061630">
    <property type="term" value="F:ubiquitin protein ligase activity"/>
    <property type="evidence" value="ECO:0007669"/>
    <property type="project" value="TreeGrafter"/>
</dbReference>
<dbReference type="InterPro" id="IPR001258">
    <property type="entry name" value="NHL_repeat"/>
</dbReference>
<comment type="caution">
    <text evidence="4">The sequence shown here is derived from an EMBL/GenBank/DDBJ whole genome shotgun (WGS) entry which is preliminary data.</text>
</comment>
<dbReference type="SUPFAM" id="SSF63829">
    <property type="entry name" value="Calcium-dependent phosphotriesterase"/>
    <property type="match status" value="1"/>
</dbReference>
<accession>A0AAV2QLH6</accession>
<evidence type="ECO:0000256" key="3">
    <source>
        <dbReference type="SAM" id="MobiDB-lite"/>
    </source>
</evidence>
<dbReference type="InterPro" id="IPR050952">
    <property type="entry name" value="TRIM-NHL_E3_ligases"/>
</dbReference>
<dbReference type="Pfam" id="PF01436">
    <property type="entry name" value="NHL"/>
    <property type="match status" value="1"/>
</dbReference>
<dbReference type="GO" id="GO:0043161">
    <property type="term" value="P:proteasome-mediated ubiquitin-dependent protein catabolic process"/>
    <property type="evidence" value="ECO:0007669"/>
    <property type="project" value="TreeGrafter"/>
</dbReference>
<feature type="repeat" description="NHL" evidence="2">
    <location>
        <begin position="407"/>
        <end position="450"/>
    </location>
</feature>
<feature type="repeat" description="NHL" evidence="2">
    <location>
        <begin position="224"/>
        <end position="261"/>
    </location>
</feature>
<dbReference type="Gene3D" id="2.120.10.30">
    <property type="entry name" value="TolB, C-terminal domain"/>
    <property type="match status" value="2"/>
</dbReference>
<sequence length="495" mass="55204">MGNKTNGTSKTSENKPESDMSSRRTLRSVIIPKDDLTTFKVPTSLKTRKQKEELVDSSFPPVGSSKIQEIFSESHKPDNFSIASSTDHEYLSANDSSHDRSQIDNEVMELLDNSEDEYFNRALQLSPSEEGSPSNSPPKTAAQDFANVNDSSQKKRKAGSQLTSGEKNESENKKARQYMACSTKNQDDNNNKVVYPSPSKIKQFTASQEWLNLGLKANLLYKLCGPNYNALNKPVGVAQLPTGEVVVADTFNDRMVLFSSEGKFKDSFSSPNMKRPAALVALKTGNFIVKDHYSIDHFDGACNYIGPLYHSALLKKPYGLAQTDQGKIITMETGKEGFISLVIMDIFAQDNIIRMLVNLKLSSREAEFSKPRFLTHQGGNMVLVVDLGLNCVYRIEYDVHLAQGEVLKRIGRKGKKNGEFHDPSGVVVDEDKFILVGDSKNHRIQLFDPEGEFLSGLKFDVPLKRPSGIFLTNEGELLVINYWENNVAKYRLSMG</sequence>
<evidence type="ECO:0000256" key="1">
    <source>
        <dbReference type="ARBA" id="ARBA00022737"/>
    </source>
</evidence>
<feature type="compositionally biased region" description="Basic and acidic residues" evidence="3">
    <location>
        <begin position="86"/>
        <end position="103"/>
    </location>
</feature>
<feature type="region of interest" description="Disordered" evidence="3">
    <location>
        <begin position="1"/>
        <end position="29"/>
    </location>
</feature>
<dbReference type="PANTHER" id="PTHR24104:SF25">
    <property type="entry name" value="PROTEIN LIN-41"/>
    <property type="match status" value="1"/>
</dbReference>
<dbReference type="EMBL" id="CAXKWB010008688">
    <property type="protein sequence ID" value="CAL4091962.1"/>
    <property type="molecule type" value="Genomic_DNA"/>
</dbReference>
<evidence type="ECO:0000313" key="4">
    <source>
        <dbReference type="EMBL" id="CAL4091962.1"/>
    </source>
</evidence>
<dbReference type="AlphaFoldDB" id="A0AAV2QLH6"/>
<name>A0AAV2QLH6_MEGNR</name>
<reference evidence="4 5" key="1">
    <citation type="submission" date="2024-05" db="EMBL/GenBank/DDBJ databases">
        <authorList>
            <person name="Wallberg A."/>
        </authorList>
    </citation>
    <scope>NUCLEOTIDE SEQUENCE [LARGE SCALE GENOMIC DNA]</scope>
</reference>
<feature type="region of interest" description="Disordered" evidence="3">
    <location>
        <begin position="47"/>
        <end position="103"/>
    </location>
</feature>
<keyword evidence="5" id="KW-1185">Reference proteome</keyword>
<evidence type="ECO:0000256" key="2">
    <source>
        <dbReference type="PROSITE-ProRule" id="PRU00504"/>
    </source>
</evidence>
<feature type="compositionally biased region" description="Low complexity" evidence="3">
    <location>
        <begin position="126"/>
        <end position="138"/>
    </location>
</feature>
<dbReference type="PANTHER" id="PTHR24104">
    <property type="entry name" value="E3 UBIQUITIN-PROTEIN LIGASE NHLRC1-RELATED"/>
    <property type="match status" value="1"/>
</dbReference>
<proteinExistence type="predicted"/>
<protein>
    <submittedName>
        <fullName evidence="4">Uncharacterized protein</fullName>
    </submittedName>
</protein>
<dbReference type="Proteomes" id="UP001497623">
    <property type="component" value="Unassembled WGS sequence"/>
</dbReference>
<dbReference type="InterPro" id="IPR011042">
    <property type="entry name" value="6-blade_b-propeller_TolB-like"/>
</dbReference>
<feature type="compositionally biased region" description="Polar residues" evidence="3">
    <location>
        <begin position="1"/>
        <end position="11"/>
    </location>
</feature>
<evidence type="ECO:0000313" key="5">
    <source>
        <dbReference type="Proteomes" id="UP001497623"/>
    </source>
</evidence>
<feature type="region of interest" description="Disordered" evidence="3">
    <location>
        <begin position="125"/>
        <end position="177"/>
    </location>
</feature>
<organism evidence="4 5">
    <name type="scientific">Meganyctiphanes norvegica</name>
    <name type="common">Northern krill</name>
    <name type="synonym">Thysanopoda norvegica</name>
    <dbReference type="NCBI Taxonomy" id="48144"/>
    <lineage>
        <taxon>Eukaryota</taxon>
        <taxon>Metazoa</taxon>
        <taxon>Ecdysozoa</taxon>
        <taxon>Arthropoda</taxon>
        <taxon>Crustacea</taxon>
        <taxon>Multicrustacea</taxon>
        <taxon>Malacostraca</taxon>
        <taxon>Eumalacostraca</taxon>
        <taxon>Eucarida</taxon>
        <taxon>Euphausiacea</taxon>
        <taxon>Euphausiidae</taxon>
        <taxon>Meganyctiphanes</taxon>
    </lineage>
</organism>
<dbReference type="GO" id="GO:0000209">
    <property type="term" value="P:protein polyubiquitination"/>
    <property type="evidence" value="ECO:0007669"/>
    <property type="project" value="TreeGrafter"/>
</dbReference>
<gene>
    <name evidence="4" type="ORF">MNOR_LOCUS14481</name>
</gene>
<dbReference type="PROSITE" id="PS51125">
    <property type="entry name" value="NHL"/>
    <property type="match status" value="2"/>
</dbReference>
<dbReference type="CDD" id="cd05819">
    <property type="entry name" value="NHL"/>
    <property type="match status" value="1"/>
</dbReference>
<feature type="compositionally biased region" description="Basic and acidic residues" evidence="3">
    <location>
        <begin position="12"/>
        <end position="22"/>
    </location>
</feature>
<keyword evidence="1" id="KW-0677">Repeat</keyword>
<dbReference type="GO" id="GO:0008270">
    <property type="term" value="F:zinc ion binding"/>
    <property type="evidence" value="ECO:0007669"/>
    <property type="project" value="UniProtKB-KW"/>
</dbReference>